<feature type="region of interest" description="Disordered" evidence="2">
    <location>
        <begin position="81"/>
        <end position="106"/>
    </location>
</feature>
<name>A0AAE1N5Q8_9FABA</name>
<dbReference type="EMBL" id="JAWXYG010000001">
    <property type="protein sequence ID" value="KAK4283689.1"/>
    <property type="molecule type" value="Genomic_DNA"/>
</dbReference>
<reference evidence="4" key="1">
    <citation type="submission" date="2023-10" db="EMBL/GenBank/DDBJ databases">
        <title>Chromosome-level genome of the transformable northern wattle, Acacia crassicarpa.</title>
        <authorList>
            <person name="Massaro I."/>
            <person name="Sinha N.R."/>
            <person name="Poethig S."/>
            <person name="Leichty A.R."/>
        </authorList>
    </citation>
    <scope>NUCLEOTIDE SEQUENCE</scope>
    <source>
        <strain evidence="4">Acra3RX</strain>
        <tissue evidence="4">Leaf</tissue>
    </source>
</reference>
<gene>
    <name evidence="4" type="ORF">QN277_000614</name>
</gene>
<dbReference type="PANTHER" id="PTHR33155">
    <property type="entry name" value="FANTASTIC FOUR-LIKE PROTEIN (DUF3049)"/>
    <property type="match status" value="1"/>
</dbReference>
<feature type="domain" description="FAF" evidence="3">
    <location>
        <begin position="161"/>
        <end position="214"/>
    </location>
</feature>
<dbReference type="AlphaFoldDB" id="A0AAE1N5Q8"/>
<comment type="caution">
    <text evidence="4">The sequence shown here is derived from an EMBL/GenBank/DDBJ whole genome shotgun (WGS) entry which is preliminary data.</text>
</comment>
<feature type="region of interest" description="Disordered" evidence="2">
    <location>
        <begin position="34"/>
        <end position="64"/>
    </location>
</feature>
<protein>
    <recommendedName>
        <fullName evidence="3">FAF domain-containing protein</fullName>
    </recommendedName>
</protein>
<keyword evidence="5" id="KW-1185">Reference proteome</keyword>
<evidence type="ECO:0000313" key="4">
    <source>
        <dbReference type="EMBL" id="KAK4283689.1"/>
    </source>
</evidence>
<accession>A0AAE1N5Q8</accession>
<evidence type="ECO:0000259" key="3">
    <source>
        <dbReference type="Pfam" id="PF11250"/>
    </source>
</evidence>
<feature type="compositionally biased region" description="Basic and acidic residues" evidence="2">
    <location>
        <begin position="244"/>
        <end position="255"/>
    </location>
</feature>
<evidence type="ECO:0000256" key="1">
    <source>
        <dbReference type="ARBA" id="ARBA00008690"/>
    </source>
</evidence>
<feature type="compositionally biased region" description="Basic and acidic residues" evidence="2">
    <location>
        <begin position="81"/>
        <end position="99"/>
    </location>
</feature>
<feature type="compositionally biased region" description="Acidic residues" evidence="2">
    <location>
        <begin position="256"/>
        <end position="277"/>
    </location>
</feature>
<evidence type="ECO:0000313" key="5">
    <source>
        <dbReference type="Proteomes" id="UP001293593"/>
    </source>
</evidence>
<feature type="region of interest" description="Disordered" evidence="2">
    <location>
        <begin position="218"/>
        <end position="312"/>
    </location>
</feature>
<dbReference type="PANTHER" id="PTHR33155:SF4">
    <property type="entry name" value="PROTEIN FANTASTIC FOUR 3"/>
    <property type="match status" value="1"/>
</dbReference>
<dbReference type="InterPro" id="IPR021410">
    <property type="entry name" value="FAF"/>
</dbReference>
<comment type="similarity">
    <text evidence="1">Belongs to the fantastic four family.</text>
</comment>
<dbReference type="Proteomes" id="UP001293593">
    <property type="component" value="Unassembled WGS sequence"/>
</dbReference>
<organism evidence="4 5">
    <name type="scientific">Acacia crassicarpa</name>
    <name type="common">northern wattle</name>
    <dbReference type="NCBI Taxonomy" id="499986"/>
    <lineage>
        <taxon>Eukaryota</taxon>
        <taxon>Viridiplantae</taxon>
        <taxon>Streptophyta</taxon>
        <taxon>Embryophyta</taxon>
        <taxon>Tracheophyta</taxon>
        <taxon>Spermatophyta</taxon>
        <taxon>Magnoliopsida</taxon>
        <taxon>eudicotyledons</taxon>
        <taxon>Gunneridae</taxon>
        <taxon>Pentapetalae</taxon>
        <taxon>rosids</taxon>
        <taxon>fabids</taxon>
        <taxon>Fabales</taxon>
        <taxon>Fabaceae</taxon>
        <taxon>Caesalpinioideae</taxon>
        <taxon>mimosoid clade</taxon>
        <taxon>Acacieae</taxon>
        <taxon>Acacia</taxon>
    </lineage>
</organism>
<dbReference type="InterPro" id="IPR046431">
    <property type="entry name" value="FAF_dom"/>
</dbReference>
<dbReference type="Pfam" id="PF11250">
    <property type="entry name" value="FAF"/>
    <property type="match status" value="1"/>
</dbReference>
<sequence length="312" mass="35833">MAAIVCHGLQSCLESQLVESRTLTLSFPFSPKLQQNPNDSPFKTSFLDSSKTISQERQSNKANTNTGWSFLQALSNVSHISKESTTDKESVYVHPEAKRSSSAMSQKSLELCTEKLGNETGSDIVDNNDYGDMDLLCPWPTGDQQQERPREGCLRKTRTTNFPPPLTTMRGSESLRVRRSYREDGSLVMEAIRVPPRASCFQAERSYGRLRLCFLKNNHDNFDPEDTEVSNDDDNEGIDEECESDNKDSEGRKQEEESESEEEEETEEEEEEEEEDEEMRRKEYERPRRCKEGRQHENNDLYNNWGEPISVS</sequence>
<feature type="compositionally biased region" description="Acidic residues" evidence="2">
    <location>
        <begin position="223"/>
        <end position="243"/>
    </location>
</feature>
<proteinExistence type="inferred from homology"/>
<feature type="compositionally biased region" description="Basic and acidic residues" evidence="2">
    <location>
        <begin position="278"/>
        <end position="299"/>
    </location>
</feature>
<evidence type="ECO:0000256" key="2">
    <source>
        <dbReference type="SAM" id="MobiDB-lite"/>
    </source>
</evidence>